<keyword evidence="2" id="KW-1185">Reference proteome</keyword>
<protein>
    <submittedName>
        <fullName evidence="1">Uncharacterized protein</fullName>
    </submittedName>
</protein>
<sequence length="47" mass="5748">MLKFIILLYDSLCHSRRLFMLFPRRRESRTLKLFKSSLYPGFPPSRE</sequence>
<evidence type="ECO:0000313" key="1">
    <source>
        <dbReference type="EMBL" id="KJV61142.1"/>
    </source>
</evidence>
<evidence type="ECO:0000313" key="2">
    <source>
        <dbReference type="Proteomes" id="UP000033556"/>
    </source>
</evidence>
<comment type="caution">
    <text evidence="1">The sequence shown here is derived from an EMBL/GenBank/DDBJ whole genome shotgun (WGS) entry which is preliminary data.</text>
</comment>
<proteinExistence type="predicted"/>
<name>A0A0F3N0G2_RICAM</name>
<organism evidence="1 2">
    <name type="scientific">Rickettsia amblyommatis str. Ac/Pa</name>
    <dbReference type="NCBI Taxonomy" id="1359164"/>
    <lineage>
        <taxon>Bacteria</taxon>
        <taxon>Pseudomonadati</taxon>
        <taxon>Pseudomonadota</taxon>
        <taxon>Alphaproteobacteria</taxon>
        <taxon>Rickettsiales</taxon>
        <taxon>Rickettsiaceae</taxon>
        <taxon>Rickettsieae</taxon>
        <taxon>Rickettsia</taxon>
        <taxon>spotted fever group</taxon>
    </lineage>
</organism>
<dbReference type="AlphaFoldDB" id="A0A0F3N0G2"/>
<dbReference type="Proteomes" id="UP000033556">
    <property type="component" value="Unassembled WGS sequence"/>
</dbReference>
<accession>A0A0F3N0G2</accession>
<reference evidence="1 2" key="1">
    <citation type="submission" date="2015-01" db="EMBL/GenBank/DDBJ databases">
        <title>Genome Sequencing of Rickettsiales.</title>
        <authorList>
            <person name="Daugherty S.C."/>
            <person name="Su Q."/>
            <person name="Abolude K."/>
            <person name="Beier-Sexton M."/>
            <person name="Carlyon J.A."/>
            <person name="Carter R."/>
            <person name="Day N.P."/>
            <person name="Dumler S.J."/>
            <person name="Dyachenko V."/>
            <person name="Godinez A."/>
            <person name="Kurtti T.J."/>
            <person name="Lichay M."/>
            <person name="Mullins K.E."/>
            <person name="Ott S."/>
            <person name="Pappas-Brown V."/>
            <person name="Paris D.H."/>
            <person name="Patel P."/>
            <person name="Richards A.L."/>
            <person name="Sadzewicz L."/>
            <person name="Sears K."/>
            <person name="Seidman D."/>
            <person name="Sengamalay N."/>
            <person name="Stenos J."/>
            <person name="Tallon L.J."/>
            <person name="Vincent G."/>
            <person name="Fraser C.M."/>
            <person name="Munderloh U."/>
            <person name="Dunning-Hotopp J.C."/>
        </authorList>
    </citation>
    <scope>NUCLEOTIDE SEQUENCE [LARGE SCALE GENOMIC DNA]</scope>
    <source>
        <strain evidence="1 2">Ac/Pa</strain>
    </source>
</reference>
<gene>
    <name evidence="1" type="ORF">APHACPA_0143</name>
</gene>
<dbReference type="EMBL" id="LANR01000001">
    <property type="protein sequence ID" value="KJV61142.1"/>
    <property type="molecule type" value="Genomic_DNA"/>
</dbReference>
<dbReference type="PATRIC" id="fig|1359164.3.peg.142"/>